<reference evidence="2" key="1">
    <citation type="submission" date="2016-11" db="UniProtKB">
        <authorList>
            <consortium name="WormBaseParasite"/>
        </authorList>
    </citation>
    <scope>IDENTIFICATION</scope>
</reference>
<organism evidence="1 2">
    <name type="scientific">Steinernema glaseri</name>
    <dbReference type="NCBI Taxonomy" id="37863"/>
    <lineage>
        <taxon>Eukaryota</taxon>
        <taxon>Metazoa</taxon>
        <taxon>Ecdysozoa</taxon>
        <taxon>Nematoda</taxon>
        <taxon>Chromadorea</taxon>
        <taxon>Rhabditida</taxon>
        <taxon>Tylenchina</taxon>
        <taxon>Panagrolaimomorpha</taxon>
        <taxon>Strongyloidoidea</taxon>
        <taxon>Steinernematidae</taxon>
        <taxon>Steinernema</taxon>
    </lineage>
</organism>
<dbReference type="AlphaFoldDB" id="A0A1I7XXN8"/>
<dbReference type="Proteomes" id="UP000095287">
    <property type="component" value="Unplaced"/>
</dbReference>
<evidence type="ECO:0000313" key="2">
    <source>
        <dbReference type="WBParaSite" id="L893_g1036.t1"/>
    </source>
</evidence>
<sequence length="75" mass="8457">MFTVQFSIILEGPSHRDDTILMSSGSTGNEEKVVSPTLLLGTQTKFHRLAVFGRRRIQVLDNAVRKYIDEHIADV</sequence>
<proteinExistence type="predicted"/>
<accession>A0A1I7XXN8</accession>
<name>A0A1I7XXN8_9BILA</name>
<evidence type="ECO:0000313" key="1">
    <source>
        <dbReference type="Proteomes" id="UP000095287"/>
    </source>
</evidence>
<protein>
    <submittedName>
        <fullName evidence="2">AMP-binding domain-containing protein</fullName>
    </submittedName>
</protein>
<dbReference type="WBParaSite" id="L893_g1036.t1">
    <property type="protein sequence ID" value="L893_g1036.t1"/>
    <property type="gene ID" value="L893_g1036"/>
</dbReference>
<keyword evidence="1" id="KW-1185">Reference proteome</keyword>